<keyword evidence="3" id="KW-1133">Transmembrane helix</keyword>
<feature type="compositionally biased region" description="Acidic residues" evidence="2">
    <location>
        <begin position="390"/>
        <end position="404"/>
    </location>
</feature>
<keyword evidence="3" id="KW-0812">Transmembrane</keyword>
<dbReference type="OrthoDB" id="358039at2"/>
<keyword evidence="5" id="KW-1185">Reference proteome</keyword>
<evidence type="ECO:0000256" key="2">
    <source>
        <dbReference type="SAM" id="MobiDB-lite"/>
    </source>
</evidence>
<dbReference type="STRING" id="907348.TresaDRAFT_0179"/>
<feature type="compositionally biased region" description="Low complexity" evidence="2">
    <location>
        <begin position="347"/>
        <end position="365"/>
    </location>
</feature>
<feature type="compositionally biased region" description="Acidic residues" evidence="2">
    <location>
        <begin position="218"/>
        <end position="249"/>
    </location>
</feature>
<evidence type="ECO:0000256" key="1">
    <source>
        <dbReference type="SAM" id="Coils"/>
    </source>
</evidence>
<dbReference type="RefSeq" id="WP_002706383.1">
    <property type="nucleotide sequence ID" value="NZ_AGRW01000054.1"/>
</dbReference>
<gene>
    <name evidence="4" type="ORF">TresaDRAFT_0179</name>
</gene>
<organism evidence="4 5">
    <name type="scientific">Treponema saccharophilum DSM 2985</name>
    <dbReference type="NCBI Taxonomy" id="907348"/>
    <lineage>
        <taxon>Bacteria</taxon>
        <taxon>Pseudomonadati</taxon>
        <taxon>Spirochaetota</taxon>
        <taxon>Spirochaetia</taxon>
        <taxon>Spirochaetales</taxon>
        <taxon>Treponemataceae</taxon>
        <taxon>Treponema</taxon>
    </lineage>
</organism>
<dbReference type="Proteomes" id="UP000003571">
    <property type="component" value="Unassembled WGS sequence"/>
</dbReference>
<evidence type="ECO:0000313" key="4">
    <source>
        <dbReference type="EMBL" id="EIC00706.1"/>
    </source>
</evidence>
<name>H7EP73_9SPIR</name>
<feature type="compositionally biased region" description="Acidic residues" evidence="2">
    <location>
        <begin position="329"/>
        <end position="338"/>
    </location>
</feature>
<comment type="caution">
    <text evidence="4">The sequence shown here is derived from an EMBL/GenBank/DDBJ whole genome shotgun (WGS) entry which is preliminary data.</text>
</comment>
<keyword evidence="1" id="KW-0175">Coiled coil</keyword>
<dbReference type="EMBL" id="AGRW01000054">
    <property type="protein sequence ID" value="EIC00706.1"/>
    <property type="molecule type" value="Genomic_DNA"/>
</dbReference>
<dbReference type="PATRIC" id="fig|907348.3.peg.2764"/>
<dbReference type="AlphaFoldDB" id="H7EP73"/>
<evidence type="ECO:0008006" key="6">
    <source>
        <dbReference type="Google" id="ProtNLM"/>
    </source>
</evidence>
<feature type="compositionally biased region" description="Acidic residues" evidence="2">
    <location>
        <begin position="256"/>
        <end position="266"/>
    </location>
</feature>
<keyword evidence="3" id="KW-0472">Membrane</keyword>
<proteinExistence type="predicted"/>
<reference evidence="4 5" key="1">
    <citation type="submission" date="2011-09" db="EMBL/GenBank/DDBJ databases">
        <title>The draft genome of Treponema saccharophilum DSM 2985.</title>
        <authorList>
            <consortium name="US DOE Joint Genome Institute (JGI-PGF)"/>
            <person name="Lucas S."/>
            <person name="Copeland A."/>
            <person name="Lapidus A."/>
            <person name="Glavina del Rio T."/>
            <person name="Dalin E."/>
            <person name="Tice H."/>
            <person name="Bruce D."/>
            <person name="Goodwin L."/>
            <person name="Pitluck S."/>
            <person name="Peters L."/>
            <person name="Kyrpides N."/>
            <person name="Mavromatis K."/>
            <person name="Ivanova N."/>
            <person name="Markowitz V."/>
            <person name="Cheng J.-F."/>
            <person name="Hugenholtz P."/>
            <person name="Woyke T."/>
            <person name="Wu D."/>
            <person name="Gronow S."/>
            <person name="Wellnitz S."/>
            <person name="Brambilla E."/>
            <person name="Klenk H.-P."/>
            <person name="Eisen J.A."/>
        </authorList>
    </citation>
    <scope>NUCLEOTIDE SEQUENCE [LARGE SCALE GENOMIC DNA]</scope>
    <source>
        <strain evidence="4 5">DSM 2985</strain>
    </source>
</reference>
<accession>H7EP73</accession>
<feature type="transmembrane region" description="Helical" evidence="3">
    <location>
        <begin position="6"/>
        <end position="28"/>
    </location>
</feature>
<evidence type="ECO:0000256" key="3">
    <source>
        <dbReference type="SAM" id="Phobius"/>
    </source>
</evidence>
<protein>
    <recommendedName>
        <fullName evidence="6">GGDEF domain-containing protein</fullName>
    </recommendedName>
</protein>
<feature type="region of interest" description="Disordered" evidence="2">
    <location>
        <begin position="218"/>
        <end position="404"/>
    </location>
</feature>
<evidence type="ECO:0000313" key="5">
    <source>
        <dbReference type="Proteomes" id="UP000003571"/>
    </source>
</evidence>
<feature type="coiled-coil region" evidence="1">
    <location>
        <begin position="167"/>
        <end position="194"/>
    </location>
</feature>
<feature type="transmembrane region" description="Helical" evidence="3">
    <location>
        <begin position="139"/>
        <end position="159"/>
    </location>
</feature>
<sequence>MKSTKIPIFSTISALFFILALVNLGFSFGMEKKNGPKRAEARFDTLMLATKTAAARNGIGTREFAEQFTKAIGDTSEFSDINLSVNEIQVYSYPPQKAAKPSERISQQFSQTDATADGNSLTLEATLYTVKLEKLHSNAILSFMFALIGTLVSVAALFICKDAVPESADTESKLQKELSEIRELRKKLAEEQMKKEEPEGTIFDDSINEVNEQYDEIIDDDDFDEDDEAEETVAEDESAEEEEETLCEEEPAHQEAEDESPAEADESPASGAEESAVGQEPQESPEEDAPAEPAQTEAEETPSEKAAQEEPETEQGTAGAEEEHAETGSETEETEQDEHEPHEEQTVPEAEVAAAPTTTAVAETEIGAGESHDDSPAQETQPTEAAFESQPEEPETENDGEELPDEFIKDLGDQLRQNRYKEISLAMVKMTDFCLDEETSTDKTQEILAIIKETFGAEAEVYEYALDTIAIVLNGVDIDTTLSQCETILPAIAEIIGNKNDAIFIGISAMNYRAIPADRLIVEAKGALEHAESDTANPIVAFKANPERYKQEIGDEINV</sequence>
<feature type="compositionally biased region" description="Low complexity" evidence="2">
    <location>
        <begin position="267"/>
        <end position="282"/>
    </location>
</feature>